<feature type="domain" description="HNH nuclease" evidence="2">
    <location>
        <begin position="418"/>
        <end position="483"/>
    </location>
</feature>
<reference evidence="4" key="2">
    <citation type="submission" date="2023-07" db="EMBL/GenBank/DDBJ databases">
        <title>Myceligenerans salitolerans sp. nov., a halotolerant actinomycete isolated from a salt lake in Xinjiang, China.</title>
        <authorList>
            <person name="Guan T."/>
        </authorList>
    </citation>
    <scope>NUCLEOTIDE SEQUENCE [LARGE SCALE GENOMIC DNA]</scope>
    <source>
        <strain evidence="4">XHU 5031</strain>
    </source>
</reference>
<keyword evidence="3" id="KW-0540">Nuclease</keyword>
<accession>A0ABS3I8F0</accession>
<evidence type="ECO:0000313" key="3">
    <source>
        <dbReference type="EMBL" id="MBO0609233.1"/>
    </source>
</evidence>
<gene>
    <name evidence="3" type="ORF">J0911_09340</name>
</gene>
<dbReference type="RefSeq" id="WP_207275197.1">
    <property type="nucleotide sequence ID" value="NZ_JAFMPK010000038.1"/>
</dbReference>
<dbReference type="Gene3D" id="1.10.30.50">
    <property type="match status" value="1"/>
</dbReference>
<proteinExistence type="predicted"/>
<keyword evidence="3" id="KW-0255">Endonuclease</keyword>
<keyword evidence="4" id="KW-1185">Reference proteome</keyword>
<keyword evidence="3" id="KW-0378">Hydrolase</keyword>
<feature type="region of interest" description="Disordered" evidence="1">
    <location>
        <begin position="533"/>
        <end position="555"/>
    </location>
</feature>
<dbReference type="InterPro" id="IPR003615">
    <property type="entry name" value="HNH_nuc"/>
</dbReference>
<feature type="compositionally biased region" description="Basic and acidic residues" evidence="1">
    <location>
        <begin position="278"/>
        <end position="293"/>
    </location>
</feature>
<dbReference type="CDD" id="cd00085">
    <property type="entry name" value="HNHc"/>
    <property type="match status" value="1"/>
</dbReference>
<evidence type="ECO:0000313" key="4">
    <source>
        <dbReference type="Proteomes" id="UP000664617"/>
    </source>
</evidence>
<dbReference type="Proteomes" id="UP000664617">
    <property type="component" value="Unassembled WGS sequence"/>
</dbReference>
<organism evidence="3 4">
    <name type="scientific">Myceligenerans salitolerans</name>
    <dbReference type="NCBI Taxonomy" id="1230528"/>
    <lineage>
        <taxon>Bacteria</taxon>
        <taxon>Bacillati</taxon>
        <taxon>Actinomycetota</taxon>
        <taxon>Actinomycetes</taxon>
        <taxon>Micrococcales</taxon>
        <taxon>Promicromonosporaceae</taxon>
        <taxon>Myceligenerans</taxon>
    </lineage>
</organism>
<evidence type="ECO:0000256" key="1">
    <source>
        <dbReference type="SAM" id="MobiDB-lite"/>
    </source>
</evidence>
<comment type="caution">
    <text evidence="3">The sequence shown here is derived from an EMBL/GenBank/DDBJ whole genome shotgun (WGS) entry which is preliminary data.</text>
</comment>
<reference evidence="3 4" key="1">
    <citation type="submission" date="2021-03" db="EMBL/GenBank/DDBJ databases">
        <authorList>
            <person name="Xin L."/>
        </authorList>
    </citation>
    <scope>NUCLEOTIDE SEQUENCE [LARGE SCALE GENOMIC DNA]</scope>
    <source>
        <strain evidence="3 4">XHU 5031</strain>
    </source>
</reference>
<name>A0ABS3I8F0_9MICO</name>
<dbReference type="GO" id="GO:0004519">
    <property type="term" value="F:endonuclease activity"/>
    <property type="evidence" value="ECO:0007669"/>
    <property type="project" value="UniProtKB-KW"/>
</dbReference>
<evidence type="ECO:0000259" key="2">
    <source>
        <dbReference type="SMART" id="SM00507"/>
    </source>
</evidence>
<protein>
    <submittedName>
        <fullName evidence="3">HNH endonuclease</fullName>
    </submittedName>
</protein>
<dbReference type="SMART" id="SM00507">
    <property type="entry name" value="HNHc"/>
    <property type="match status" value="1"/>
</dbReference>
<feature type="region of interest" description="Disordered" evidence="1">
    <location>
        <begin position="260"/>
        <end position="304"/>
    </location>
</feature>
<sequence length="555" mass="58673">MHAEQALPDTSLPPQDLQRLAPGVALATVLDRLTGPEPSATAHGESALDALADDGLRAVVAAWDRVASWARAAQARVARELMARTDGPLARDSVAGEIAAELHATTGEAWQIAMRGEGTGQYPALADALATGRVDAKKADTFLRAGADLTPEERGQAIDDLLPAAPRRTWKWISERMNARAATLHGAKARRREVIDRCNVWAEQAGPGRGRIVADLPVTDAARTFNAIQAAAKTLKDTPGERRPLGALRAAAFTALTTGRLVLPSPGDSPGDDSLGEDPLREDPLQDGSRDTGDPPAEPPRLVEPVLDTDLVPVPDDPYGVHLTGPAPDRAPGPGTGHATGTRLRVIDVPASVHVTVPAGMLLDPDDATPGILDGFGPIPADHAARIAADGTWRRLLTDPASGVLTDYSTRTYAPGVTLRAAVTARDRTCTFPGCDRPAATGGRPALDLDHIEPFDKDHRCRPGERGQTRADNLHPLCRRHHNLKTHANWQVTRDPDTGTTRWTAPTGAAAVVEPTIVDPVIRYGLAHGMTLAAPPEPSTTPPGKELPAHGPPPF</sequence>
<dbReference type="EMBL" id="JAFMPK010000038">
    <property type="protein sequence ID" value="MBO0609233.1"/>
    <property type="molecule type" value="Genomic_DNA"/>
</dbReference>